<keyword evidence="5" id="KW-0496">Mitochondrion</keyword>
<dbReference type="Gene3D" id="3.30.479.20">
    <property type="entry name" value="Elongation factor Ts, dimerisation domain"/>
    <property type="match status" value="2"/>
</dbReference>
<organism evidence="7 8">
    <name type="scientific">Gymnopilus dilepis</name>
    <dbReference type="NCBI Taxonomy" id="231916"/>
    <lineage>
        <taxon>Eukaryota</taxon>
        <taxon>Fungi</taxon>
        <taxon>Dikarya</taxon>
        <taxon>Basidiomycota</taxon>
        <taxon>Agaricomycotina</taxon>
        <taxon>Agaricomycetes</taxon>
        <taxon>Agaricomycetidae</taxon>
        <taxon>Agaricales</taxon>
        <taxon>Agaricineae</taxon>
        <taxon>Hymenogastraceae</taxon>
        <taxon>Gymnopilus</taxon>
    </lineage>
</organism>
<dbReference type="GO" id="GO:0070125">
    <property type="term" value="P:mitochondrial translational elongation"/>
    <property type="evidence" value="ECO:0007669"/>
    <property type="project" value="TreeGrafter"/>
</dbReference>
<comment type="similarity">
    <text evidence="1">Belongs to the EF-Ts family.</text>
</comment>
<dbReference type="Proteomes" id="UP000284706">
    <property type="component" value="Unassembled WGS sequence"/>
</dbReference>
<accession>A0A409WZ61</accession>
<sequence length="387" mass="41228">MCELPFPDHASLSSPVTAKMLRQVLRPSPLPLRSLSYTSYRTYSSPPETKVPIALIASLRKQTHVSVSKAREALAHSGLSLPAALEWLQKDLETTGLAKAAKVASRETKHGLIAHAVLGSGGGLKEVGGVRAGVVELGCETDFVAQNRMFAELAVDVAHTAAFMSESEAEASTSSTTSPDGIPAFTKVTPTDILALPIIQHPSSTAQTFPPGTPISSAIHTTIVKVGENISLKRARTIVEPDAPLSPPSNAQTILRLSSYLHGAKHSLPAAPLGALALLRLRSPNLGALIREETFRADLAQLERALAQQIAGMHTLSVRPKPGQESPDEALYNQQLFTFPAIQGLTVQEALKSWSVQKGLIGSEQEEGGLEVLDFLRWAVDGSEEAE</sequence>
<evidence type="ECO:0000259" key="6">
    <source>
        <dbReference type="Pfam" id="PF00889"/>
    </source>
</evidence>
<dbReference type="SUPFAM" id="SSF54713">
    <property type="entry name" value="Elongation factor Ts (EF-Ts), dimerisation domain"/>
    <property type="match status" value="1"/>
</dbReference>
<dbReference type="PROSITE" id="PS01127">
    <property type="entry name" value="EF_TS_2"/>
    <property type="match status" value="1"/>
</dbReference>
<evidence type="ECO:0000256" key="1">
    <source>
        <dbReference type="ARBA" id="ARBA00005532"/>
    </source>
</evidence>
<keyword evidence="2" id="KW-0251">Elongation factor</keyword>
<keyword evidence="3" id="KW-0648">Protein biosynthesis</keyword>
<keyword evidence="8" id="KW-1185">Reference proteome</keyword>
<evidence type="ECO:0000256" key="5">
    <source>
        <dbReference type="ARBA" id="ARBA00023128"/>
    </source>
</evidence>
<evidence type="ECO:0000313" key="8">
    <source>
        <dbReference type="Proteomes" id="UP000284706"/>
    </source>
</evidence>
<dbReference type="InterPro" id="IPR001816">
    <property type="entry name" value="Transl_elong_EFTs/EF1B"/>
</dbReference>
<dbReference type="Gene3D" id="1.10.8.10">
    <property type="entry name" value="DNA helicase RuvA subunit, C-terminal domain"/>
    <property type="match status" value="1"/>
</dbReference>
<dbReference type="InterPro" id="IPR018101">
    <property type="entry name" value="Transl_elong_Ts_CS"/>
</dbReference>
<evidence type="ECO:0000256" key="3">
    <source>
        <dbReference type="ARBA" id="ARBA00022917"/>
    </source>
</evidence>
<dbReference type="OrthoDB" id="277235at2759"/>
<gene>
    <name evidence="7" type="ORF">CVT26_004864</name>
</gene>
<reference evidence="7 8" key="1">
    <citation type="journal article" date="2018" name="Evol. Lett.">
        <title>Horizontal gene cluster transfer increased hallucinogenic mushroom diversity.</title>
        <authorList>
            <person name="Reynolds H.T."/>
            <person name="Vijayakumar V."/>
            <person name="Gluck-Thaler E."/>
            <person name="Korotkin H.B."/>
            <person name="Matheny P.B."/>
            <person name="Slot J.C."/>
        </authorList>
    </citation>
    <scope>NUCLEOTIDE SEQUENCE [LARGE SCALE GENOMIC DNA]</scope>
    <source>
        <strain evidence="7 8">SRW20</strain>
    </source>
</reference>
<proteinExistence type="inferred from homology"/>
<evidence type="ECO:0000256" key="2">
    <source>
        <dbReference type="ARBA" id="ARBA00022768"/>
    </source>
</evidence>
<dbReference type="FunCoup" id="A0A409WZ61">
    <property type="interactions" value="249"/>
</dbReference>
<dbReference type="PANTHER" id="PTHR11741:SF0">
    <property type="entry name" value="ELONGATION FACTOR TS, MITOCHONDRIAL"/>
    <property type="match status" value="1"/>
</dbReference>
<dbReference type="EMBL" id="NHYE01004574">
    <property type="protein sequence ID" value="PPQ83776.1"/>
    <property type="molecule type" value="Genomic_DNA"/>
</dbReference>
<protein>
    <recommendedName>
        <fullName evidence="6">Translation elongation factor EFTs/EF1B dimerisation domain-containing protein</fullName>
    </recommendedName>
</protein>
<dbReference type="InterPro" id="IPR009060">
    <property type="entry name" value="UBA-like_sf"/>
</dbReference>
<name>A0A409WZ61_9AGAR</name>
<dbReference type="AlphaFoldDB" id="A0A409WZ61"/>
<dbReference type="GO" id="GO:0003746">
    <property type="term" value="F:translation elongation factor activity"/>
    <property type="evidence" value="ECO:0007669"/>
    <property type="project" value="UniProtKB-KW"/>
</dbReference>
<dbReference type="PANTHER" id="PTHR11741">
    <property type="entry name" value="ELONGATION FACTOR TS"/>
    <property type="match status" value="1"/>
</dbReference>
<dbReference type="GO" id="GO:0005739">
    <property type="term" value="C:mitochondrion"/>
    <property type="evidence" value="ECO:0007669"/>
    <property type="project" value="GOC"/>
</dbReference>
<feature type="domain" description="Translation elongation factor EFTs/EF1B dimerisation" evidence="6">
    <location>
        <begin position="133"/>
        <end position="316"/>
    </location>
</feature>
<evidence type="ECO:0000256" key="4">
    <source>
        <dbReference type="ARBA" id="ARBA00022946"/>
    </source>
</evidence>
<dbReference type="STRING" id="231916.A0A409WZ61"/>
<dbReference type="InParanoid" id="A0A409WZ61"/>
<dbReference type="InterPro" id="IPR036402">
    <property type="entry name" value="EF-Ts_dimer_sf"/>
</dbReference>
<dbReference type="InterPro" id="IPR014039">
    <property type="entry name" value="Transl_elong_EFTs/EF1B_dimer"/>
</dbReference>
<keyword evidence="4" id="KW-0809">Transit peptide</keyword>
<evidence type="ECO:0000313" key="7">
    <source>
        <dbReference type="EMBL" id="PPQ83776.1"/>
    </source>
</evidence>
<dbReference type="Pfam" id="PF00889">
    <property type="entry name" value="EF_TS"/>
    <property type="match status" value="1"/>
</dbReference>
<dbReference type="SUPFAM" id="SSF46934">
    <property type="entry name" value="UBA-like"/>
    <property type="match status" value="1"/>
</dbReference>
<comment type="caution">
    <text evidence="7">The sequence shown here is derived from an EMBL/GenBank/DDBJ whole genome shotgun (WGS) entry which is preliminary data.</text>
</comment>